<proteinExistence type="predicted"/>
<organism evidence="1 2">
    <name type="scientific">Crotalaria pallida</name>
    <name type="common">Smooth rattlebox</name>
    <name type="synonym">Crotalaria striata</name>
    <dbReference type="NCBI Taxonomy" id="3830"/>
    <lineage>
        <taxon>Eukaryota</taxon>
        <taxon>Viridiplantae</taxon>
        <taxon>Streptophyta</taxon>
        <taxon>Embryophyta</taxon>
        <taxon>Tracheophyta</taxon>
        <taxon>Spermatophyta</taxon>
        <taxon>Magnoliopsida</taxon>
        <taxon>eudicotyledons</taxon>
        <taxon>Gunneridae</taxon>
        <taxon>Pentapetalae</taxon>
        <taxon>rosids</taxon>
        <taxon>fabids</taxon>
        <taxon>Fabales</taxon>
        <taxon>Fabaceae</taxon>
        <taxon>Papilionoideae</taxon>
        <taxon>50 kb inversion clade</taxon>
        <taxon>genistoids sensu lato</taxon>
        <taxon>core genistoids</taxon>
        <taxon>Crotalarieae</taxon>
        <taxon>Crotalaria</taxon>
    </lineage>
</organism>
<evidence type="ECO:0000313" key="2">
    <source>
        <dbReference type="Proteomes" id="UP001372338"/>
    </source>
</evidence>
<protein>
    <submittedName>
        <fullName evidence="1">Uncharacterized protein</fullName>
    </submittedName>
</protein>
<comment type="caution">
    <text evidence="1">The sequence shown here is derived from an EMBL/GenBank/DDBJ whole genome shotgun (WGS) entry which is preliminary data.</text>
</comment>
<dbReference type="AlphaFoldDB" id="A0AAN9FI91"/>
<sequence length="96" mass="10249">MSSPSTSSSSHQRRHEFVFSCGSVGKLTRFLFPCEELFRFLSITTSSSSSSVCHSRRSLFGGDGGLYSATTATISPPSARANPISSILSSLPRLLS</sequence>
<reference evidence="1 2" key="1">
    <citation type="submission" date="2024-01" db="EMBL/GenBank/DDBJ databases">
        <title>The genomes of 5 underutilized Papilionoideae crops provide insights into root nodulation and disease resistanc.</title>
        <authorList>
            <person name="Yuan L."/>
        </authorList>
    </citation>
    <scope>NUCLEOTIDE SEQUENCE [LARGE SCALE GENOMIC DNA]</scope>
    <source>
        <strain evidence="1">ZHUSHIDOU_FW_LH</strain>
        <tissue evidence="1">Leaf</tissue>
    </source>
</reference>
<dbReference type="Proteomes" id="UP001372338">
    <property type="component" value="Unassembled WGS sequence"/>
</dbReference>
<keyword evidence="2" id="KW-1185">Reference proteome</keyword>
<gene>
    <name evidence="1" type="ORF">RIF29_15028</name>
</gene>
<evidence type="ECO:0000313" key="1">
    <source>
        <dbReference type="EMBL" id="KAK7273960.1"/>
    </source>
</evidence>
<name>A0AAN9FI91_CROPI</name>
<dbReference type="EMBL" id="JAYWIO010000003">
    <property type="protein sequence ID" value="KAK7273960.1"/>
    <property type="molecule type" value="Genomic_DNA"/>
</dbReference>
<accession>A0AAN9FI91</accession>